<dbReference type="GO" id="GO:0003735">
    <property type="term" value="F:structural constituent of ribosome"/>
    <property type="evidence" value="ECO:0007669"/>
    <property type="project" value="InterPro"/>
</dbReference>
<evidence type="ECO:0000256" key="5">
    <source>
        <dbReference type="ARBA" id="ARBA00022884"/>
    </source>
</evidence>
<dbReference type="InterPro" id="IPR002143">
    <property type="entry name" value="Ribosomal_uL1"/>
</dbReference>
<evidence type="ECO:0000256" key="7">
    <source>
        <dbReference type="ARBA" id="ARBA00023274"/>
    </source>
</evidence>
<dbReference type="InterPro" id="IPR028364">
    <property type="entry name" value="Ribosomal_uL1/biogenesis"/>
</dbReference>
<gene>
    <name evidence="9" type="ORF">A2Z42_04575</name>
</gene>
<dbReference type="InterPro" id="IPR016095">
    <property type="entry name" value="Ribosomal_uL1_3-a/b-sand"/>
</dbReference>
<keyword evidence="7 8" id="KW-0687">Ribonucleoprotein</keyword>
<keyword evidence="3" id="KW-0699">rRNA-binding</keyword>
<dbReference type="GO" id="GO:0019843">
    <property type="term" value="F:rRNA binding"/>
    <property type="evidence" value="ECO:0007669"/>
    <property type="project" value="UniProtKB-KW"/>
</dbReference>
<dbReference type="GO" id="GO:0015934">
    <property type="term" value="C:large ribosomal subunit"/>
    <property type="evidence" value="ECO:0007669"/>
    <property type="project" value="InterPro"/>
</dbReference>
<dbReference type="PANTHER" id="PTHR36427">
    <property type="entry name" value="54S RIBOSOMAL PROTEIN L1, MITOCHONDRIAL"/>
    <property type="match status" value="1"/>
</dbReference>
<evidence type="ECO:0000256" key="1">
    <source>
        <dbReference type="ARBA" id="ARBA00010531"/>
    </source>
</evidence>
<dbReference type="Gene3D" id="3.30.190.20">
    <property type="match status" value="1"/>
</dbReference>
<reference evidence="9 10" key="1">
    <citation type="journal article" date="2016" name="Nat. Commun.">
        <title>Thousands of microbial genomes shed light on interconnected biogeochemical processes in an aquifer system.</title>
        <authorList>
            <person name="Anantharaman K."/>
            <person name="Brown C.T."/>
            <person name="Hug L.A."/>
            <person name="Sharon I."/>
            <person name="Castelle C.J."/>
            <person name="Probst A.J."/>
            <person name="Thomas B.C."/>
            <person name="Singh A."/>
            <person name="Wilkins M.J."/>
            <person name="Karaoz U."/>
            <person name="Brodie E.L."/>
            <person name="Williams K.H."/>
            <person name="Hubbard S.S."/>
            <person name="Banfield J.F."/>
        </authorList>
    </citation>
    <scope>NUCLEOTIDE SEQUENCE [LARGE SCALE GENOMIC DNA]</scope>
</reference>
<dbReference type="InterPro" id="IPR005878">
    <property type="entry name" value="Ribosom_uL1_bac-type"/>
</dbReference>
<proteinExistence type="inferred from homology"/>
<dbReference type="Pfam" id="PF00687">
    <property type="entry name" value="Ribosomal_L1"/>
    <property type="match status" value="1"/>
</dbReference>
<comment type="similarity">
    <text evidence="1 8">Belongs to the universal ribosomal protein uL1 family.</text>
</comment>
<organism evidence="9 10">
    <name type="scientific">Candidatus Woykebacteria bacterium RBG_19FT_COMBO_43_10</name>
    <dbReference type="NCBI Taxonomy" id="1802598"/>
    <lineage>
        <taxon>Bacteria</taxon>
        <taxon>Candidatus Woykeibacteriota</taxon>
    </lineage>
</organism>
<evidence type="ECO:0000256" key="8">
    <source>
        <dbReference type="RuleBase" id="RU000659"/>
    </source>
</evidence>
<dbReference type="SUPFAM" id="SSF56808">
    <property type="entry name" value="Ribosomal protein L1"/>
    <property type="match status" value="1"/>
</dbReference>
<evidence type="ECO:0000256" key="3">
    <source>
        <dbReference type="ARBA" id="ARBA00022730"/>
    </source>
</evidence>
<keyword evidence="4" id="KW-0810">Translation regulation</keyword>
<evidence type="ECO:0000256" key="2">
    <source>
        <dbReference type="ARBA" id="ARBA00022491"/>
    </source>
</evidence>
<comment type="caution">
    <text evidence="9">The sequence shown here is derived from an EMBL/GenBank/DDBJ whole genome shotgun (WGS) entry which is preliminary data.</text>
</comment>
<dbReference type="PIRSF" id="PIRSF002155">
    <property type="entry name" value="Ribosomal_L1"/>
    <property type="match status" value="1"/>
</dbReference>
<dbReference type="FunFam" id="3.40.50.790:FF:000001">
    <property type="entry name" value="50S ribosomal protein L1"/>
    <property type="match status" value="1"/>
</dbReference>
<name>A0A1G1WFG3_9BACT</name>
<dbReference type="InterPro" id="IPR023673">
    <property type="entry name" value="Ribosomal_uL1_CS"/>
</dbReference>
<dbReference type="NCBIfam" id="TIGR01169">
    <property type="entry name" value="rplA_bact"/>
    <property type="match status" value="1"/>
</dbReference>
<dbReference type="EMBL" id="MHCU01000070">
    <property type="protein sequence ID" value="OGY26435.1"/>
    <property type="molecule type" value="Genomic_DNA"/>
</dbReference>
<keyword evidence="2" id="KW-0678">Repressor</keyword>
<sequence>MKEKQKKTKPQKVRSKRYKQSLTLIDNSKIYPVAEAIETIKKTADTKFDSSIEAHINLGFSADKADHQIRTLVSLPHKTGKVAKLLVFTNKNKEEIKKLEAEIGTEATLKEIEKGKVEFDKIIADSTWMPALAKVAKVLGPKGLMPNPKSGTVTDDPLSAVKEFSSGKVELKSEKSPIIHVQIGNSSFKENQLKENLTSIISAIHSARPEGFKKELIKTLYLSSTMGPSIKVETSIGSAV</sequence>
<accession>A0A1G1WFG3</accession>
<evidence type="ECO:0000256" key="4">
    <source>
        <dbReference type="ARBA" id="ARBA00022845"/>
    </source>
</evidence>
<dbReference type="InterPro" id="IPR023674">
    <property type="entry name" value="Ribosomal_uL1-like"/>
</dbReference>
<dbReference type="Gene3D" id="3.40.50.790">
    <property type="match status" value="1"/>
</dbReference>
<dbReference type="GO" id="GO:0006417">
    <property type="term" value="P:regulation of translation"/>
    <property type="evidence" value="ECO:0007669"/>
    <property type="project" value="UniProtKB-KW"/>
</dbReference>
<dbReference type="PROSITE" id="PS01199">
    <property type="entry name" value="RIBOSOMAL_L1"/>
    <property type="match status" value="1"/>
</dbReference>
<dbReference type="CDD" id="cd00403">
    <property type="entry name" value="Ribosomal_L1"/>
    <property type="match status" value="1"/>
</dbReference>
<protein>
    <recommendedName>
        <fullName evidence="8">Ribosomal protein</fullName>
    </recommendedName>
</protein>
<evidence type="ECO:0000256" key="6">
    <source>
        <dbReference type="ARBA" id="ARBA00022980"/>
    </source>
</evidence>
<evidence type="ECO:0000313" key="9">
    <source>
        <dbReference type="EMBL" id="OGY26435.1"/>
    </source>
</evidence>
<dbReference type="Proteomes" id="UP000176645">
    <property type="component" value="Unassembled WGS sequence"/>
</dbReference>
<dbReference type="PANTHER" id="PTHR36427:SF3">
    <property type="entry name" value="LARGE RIBOSOMAL SUBUNIT PROTEIN UL1M"/>
    <property type="match status" value="1"/>
</dbReference>
<evidence type="ECO:0000313" key="10">
    <source>
        <dbReference type="Proteomes" id="UP000176645"/>
    </source>
</evidence>
<keyword evidence="5" id="KW-0694">RNA-binding</keyword>
<keyword evidence="6 8" id="KW-0689">Ribosomal protein</keyword>
<dbReference type="GO" id="GO:0006412">
    <property type="term" value="P:translation"/>
    <property type="evidence" value="ECO:0007669"/>
    <property type="project" value="InterPro"/>
</dbReference>
<dbReference type="AlphaFoldDB" id="A0A1G1WFG3"/>